<dbReference type="RefSeq" id="WP_378209381.1">
    <property type="nucleotide sequence ID" value="NZ_JBHLZP010000289.1"/>
</dbReference>
<sequence>MSGDRAAMLAGDRVYRVHWRLGTDRLVGVCHCGAEHESEDPVELWEWLLAHPDGHAPGPEAALRLVGTR</sequence>
<evidence type="ECO:0000313" key="1">
    <source>
        <dbReference type="EMBL" id="MFB9836569.1"/>
    </source>
</evidence>
<gene>
    <name evidence="1" type="ORF">ACFFNX_30790</name>
</gene>
<organism evidence="1 2">
    <name type="scientific">Actinoallomurus acaciae</name>
    <dbReference type="NCBI Taxonomy" id="502577"/>
    <lineage>
        <taxon>Bacteria</taxon>
        <taxon>Bacillati</taxon>
        <taxon>Actinomycetota</taxon>
        <taxon>Actinomycetes</taxon>
        <taxon>Streptosporangiales</taxon>
        <taxon>Thermomonosporaceae</taxon>
        <taxon>Actinoallomurus</taxon>
    </lineage>
</organism>
<accession>A0ABV5YR81</accession>
<comment type="caution">
    <text evidence="1">The sequence shown here is derived from an EMBL/GenBank/DDBJ whole genome shotgun (WGS) entry which is preliminary data.</text>
</comment>
<protein>
    <submittedName>
        <fullName evidence="1">Uncharacterized protein</fullName>
    </submittedName>
</protein>
<dbReference type="Proteomes" id="UP001589627">
    <property type="component" value="Unassembled WGS sequence"/>
</dbReference>
<dbReference type="EMBL" id="JBHLZP010000289">
    <property type="protein sequence ID" value="MFB9836569.1"/>
    <property type="molecule type" value="Genomic_DNA"/>
</dbReference>
<proteinExistence type="predicted"/>
<keyword evidence="2" id="KW-1185">Reference proteome</keyword>
<name>A0ABV5YR81_9ACTN</name>
<reference evidence="1 2" key="1">
    <citation type="submission" date="2024-09" db="EMBL/GenBank/DDBJ databases">
        <authorList>
            <person name="Sun Q."/>
            <person name="Mori K."/>
        </authorList>
    </citation>
    <scope>NUCLEOTIDE SEQUENCE [LARGE SCALE GENOMIC DNA]</scope>
    <source>
        <strain evidence="1 2">TBRC 0563</strain>
    </source>
</reference>
<evidence type="ECO:0000313" key="2">
    <source>
        <dbReference type="Proteomes" id="UP001589627"/>
    </source>
</evidence>